<gene>
    <name evidence="2" type="ORF">SCAR479_05836</name>
</gene>
<proteinExistence type="predicted"/>
<evidence type="ECO:0000313" key="3">
    <source>
        <dbReference type="Proteomes" id="UP001465668"/>
    </source>
</evidence>
<organism evidence="2 3">
    <name type="scientific">Seiridium cardinale</name>
    <dbReference type="NCBI Taxonomy" id="138064"/>
    <lineage>
        <taxon>Eukaryota</taxon>
        <taxon>Fungi</taxon>
        <taxon>Dikarya</taxon>
        <taxon>Ascomycota</taxon>
        <taxon>Pezizomycotina</taxon>
        <taxon>Sordariomycetes</taxon>
        <taxon>Xylariomycetidae</taxon>
        <taxon>Amphisphaeriales</taxon>
        <taxon>Sporocadaceae</taxon>
        <taxon>Seiridium</taxon>
    </lineage>
</organism>
<feature type="compositionally biased region" description="Polar residues" evidence="1">
    <location>
        <begin position="1"/>
        <end position="10"/>
    </location>
</feature>
<feature type="region of interest" description="Disordered" evidence="1">
    <location>
        <begin position="1"/>
        <end position="24"/>
    </location>
</feature>
<sequence>MKDDTGSSARGSHRYKHHPHHSPINNYTTQGFEYIHLNGIDRVPFFLHPLALNPRINLQHGVENHAQRTVAKDPMENTSAPAPANKALSEGENSLAEEKLAQAAKQYYDQTKESQEVFEAFHEEYTNDIKSVRRYTSDDVRRIIWEGKVERNMKYKDGLGKEDKQLGHQQNKLKTCLARFREAADDVATKTPSTNDHVHDSRGLQLEKVLAAGERVDRLVCKALLDEIACKDLVNELQELLNLIDPRKPQNSPIYRFDKRQFLAEPSGDGDGEHDKAEKPNDGNGQQIQGNENWTQN</sequence>
<feature type="region of interest" description="Disordered" evidence="1">
    <location>
        <begin position="248"/>
        <end position="297"/>
    </location>
</feature>
<protein>
    <submittedName>
        <fullName evidence="2">Uncharacterized protein</fullName>
    </submittedName>
</protein>
<feature type="compositionally biased region" description="Polar residues" evidence="1">
    <location>
        <begin position="283"/>
        <end position="297"/>
    </location>
</feature>
<comment type="caution">
    <text evidence="2">The sequence shown here is derived from an EMBL/GenBank/DDBJ whole genome shotgun (WGS) entry which is preliminary data.</text>
</comment>
<dbReference type="EMBL" id="JARVKM010000021">
    <property type="protein sequence ID" value="KAK9777443.1"/>
    <property type="molecule type" value="Genomic_DNA"/>
</dbReference>
<feature type="compositionally biased region" description="Basic residues" evidence="1">
    <location>
        <begin position="11"/>
        <end position="21"/>
    </location>
</feature>
<evidence type="ECO:0000313" key="2">
    <source>
        <dbReference type="EMBL" id="KAK9777443.1"/>
    </source>
</evidence>
<feature type="compositionally biased region" description="Basic and acidic residues" evidence="1">
    <location>
        <begin position="271"/>
        <end position="281"/>
    </location>
</feature>
<evidence type="ECO:0000256" key="1">
    <source>
        <dbReference type="SAM" id="MobiDB-lite"/>
    </source>
</evidence>
<name>A0ABR2XUF9_9PEZI</name>
<accession>A0ABR2XUF9</accession>
<dbReference type="Proteomes" id="UP001465668">
    <property type="component" value="Unassembled WGS sequence"/>
</dbReference>
<reference evidence="2 3" key="1">
    <citation type="submission" date="2024-02" db="EMBL/GenBank/DDBJ databases">
        <title>First draft genome assembly of two strains of Seiridium cardinale.</title>
        <authorList>
            <person name="Emiliani G."/>
            <person name="Scali E."/>
        </authorList>
    </citation>
    <scope>NUCLEOTIDE SEQUENCE [LARGE SCALE GENOMIC DNA]</scope>
    <source>
        <strain evidence="2 3">BM-138-000479</strain>
    </source>
</reference>
<keyword evidence="3" id="KW-1185">Reference proteome</keyword>